<comment type="caution">
    <text evidence="14">The sequence shown here is derived from an EMBL/GenBank/DDBJ whole genome shotgun (WGS) entry which is preliminary data.</text>
</comment>
<dbReference type="EMBL" id="JABMIG020000183">
    <property type="protein sequence ID" value="KAL3787025.1"/>
    <property type="molecule type" value="Genomic_DNA"/>
</dbReference>
<dbReference type="Proteomes" id="UP001516023">
    <property type="component" value="Unassembled WGS sequence"/>
</dbReference>
<evidence type="ECO:0000313" key="14">
    <source>
        <dbReference type="EMBL" id="KAL3787025.1"/>
    </source>
</evidence>
<keyword evidence="9" id="KW-0443">Lipid metabolism</keyword>
<feature type="transmembrane region" description="Helical" evidence="13">
    <location>
        <begin position="64"/>
        <end position="84"/>
    </location>
</feature>
<protein>
    <recommendedName>
        <fullName evidence="4">very-long-chain (3R)-3-hydroxyacyl-CoA dehydratase</fullName>
        <ecNumber evidence="4">4.2.1.134</ecNumber>
    </recommendedName>
</protein>
<name>A0ABD3PFW1_9STRA</name>
<evidence type="ECO:0000256" key="8">
    <source>
        <dbReference type="ARBA" id="ARBA00022989"/>
    </source>
</evidence>
<comment type="similarity">
    <text evidence="3">Belongs to the very long-chain fatty acids dehydratase HACD family.</text>
</comment>
<dbReference type="AlphaFoldDB" id="A0ABD3PFW1"/>
<evidence type="ECO:0000256" key="7">
    <source>
        <dbReference type="ARBA" id="ARBA00022832"/>
    </source>
</evidence>
<keyword evidence="11" id="KW-0275">Fatty acid biosynthesis</keyword>
<evidence type="ECO:0000256" key="13">
    <source>
        <dbReference type="SAM" id="Phobius"/>
    </source>
</evidence>
<evidence type="ECO:0000256" key="2">
    <source>
        <dbReference type="ARBA" id="ARBA00005194"/>
    </source>
</evidence>
<dbReference type="PANTHER" id="PTHR11035">
    <property type="entry name" value="VERY-LONG-CHAIN (3R)-3-HYDROXYACYL-COA DEHYDRATASE"/>
    <property type="match status" value="1"/>
</dbReference>
<feature type="transmembrane region" description="Helical" evidence="13">
    <location>
        <begin position="156"/>
        <end position="175"/>
    </location>
</feature>
<gene>
    <name evidence="14" type="ORF">HJC23_010642</name>
</gene>
<dbReference type="Pfam" id="PF04387">
    <property type="entry name" value="PTPLA"/>
    <property type="match status" value="1"/>
</dbReference>
<keyword evidence="8 13" id="KW-1133">Transmembrane helix</keyword>
<evidence type="ECO:0000256" key="3">
    <source>
        <dbReference type="ARBA" id="ARBA00007811"/>
    </source>
</evidence>
<comment type="subcellular location">
    <subcellularLocation>
        <location evidence="1">Membrane</location>
        <topology evidence="1">Multi-pass membrane protein</topology>
    </subcellularLocation>
</comment>
<organism evidence="14 15">
    <name type="scientific">Cyclotella cryptica</name>
    <dbReference type="NCBI Taxonomy" id="29204"/>
    <lineage>
        <taxon>Eukaryota</taxon>
        <taxon>Sar</taxon>
        <taxon>Stramenopiles</taxon>
        <taxon>Ochrophyta</taxon>
        <taxon>Bacillariophyta</taxon>
        <taxon>Coscinodiscophyceae</taxon>
        <taxon>Thalassiosirophycidae</taxon>
        <taxon>Stephanodiscales</taxon>
        <taxon>Stephanodiscaceae</taxon>
        <taxon>Cyclotella</taxon>
    </lineage>
</organism>
<proteinExistence type="inferred from homology"/>
<dbReference type="EC" id="4.2.1.134" evidence="4"/>
<keyword evidence="7" id="KW-0276">Fatty acid metabolism</keyword>
<evidence type="ECO:0000256" key="9">
    <source>
        <dbReference type="ARBA" id="ARBA00023098"/>
    </source>
</evidence>
<sequence>MLDWKGHACNAIEPMESVFTLLNILALSGWSFVLAIVLSRSILPSQSEWTIQFFERSSSSIVSSDTIVLIDLLTILEGICFIEVGRIALGQLKGNLVLGVVLHIIRMSCLILVLPHGLETRDASCVAVLCSWALTEIFRYPMYIFPSSSVARYLRLVIPLVTFPVGAFAEALGAYRALMKLWSSDYVDKMHWVKVFC</sequence>
<keyword evidence="10 13" id="KW-0472">Membrane</keyword>
<evidence type="ECO:0000256" key="11">
    <source>
        <dbReference type="ARBA" id="ARBA00023160"/>
    </source>
</evidence>
<dbReference type="GO" id="GO:0102158">
    <property type="term" value="F:very-long-chain (3R)-3-hydroxyacyl-CoA dehydratase activity"/>
    <property type="evidence" value="ECO:0007669"/>
    <property type="project" value="UniProtKB-EC"/>
</dbReference>
<dbReference type="InterPro" id="IPR007482">
    <property type="entry name" value="Tyr_Pase-like_PTPLA"/>
</dbReference>
<evidence type="ECO:0000256" key="1">
    <source>
        <dbReference type="ARBA" id="ARBA00004141"/>
    </source>
</evidence>
<evidence type="ECO:0000256" key="6">
    <source>
        <dbReference type="ARBA" id="ARBA00022692"/>
    </source>
</evidence>
<dbReference type="PANTHER" id="PTHR11035:SF35">
    <property type="entry name" value="VERY-LONG-CHAIN (3R)-3-HYDROXYACYL-COA DEHYDRATASE"/>
    <property type="match status" value="1"/>
</dbReference>
<feature type="transmembrane region" description="Helical" evidence="13">
    <location>
        <begin position="96"/>
        <end position="114"/>
    </location>
</feature>
<accession>A0ABD3PFW1</accession>
<feature type="transmembrane region" description="Helical" evidence="13">
    <location>
        <begin position="20"/>
        <end position="43"/>
    </location>
</feature>
<dbReference type="GO" id="GO:0016020">
    <property type="term" value="C:membrane"/>
    <property type="evidence" value="ECO:0007669"/>
    <property type="project" value="UniProtKB-SubCell"/>
</dbReference>
<evidence type="ECO:0000256" key="4">
    <source>
        <dbReference type="ARBA" id="ARBA00013122"/>
    </source>
</evidence>
<keyword evidence="12" id="KW-0456">Lyase</keyword>
<evidence type="ECO:0000256" key="10">
    <source>
        <dbReference type="ARBA" id="ARBA00023136"/>
    </source>
</evidence>
<evidence type="ECO:0000256" key="12">
    <source>
        <dbReference type="ARBA" id="ARBA00023239"/>
    </source>
</evidence>
<evidence type="ECO:0000313" key="15">
    <source>
        <dbReference type="Proteomes" id="UP001516023"/>
    </source>
</evidence>
<evidence type="ECO:0000256" key="5">
    <source>
        <dbReference type="ARBA" id="ARBA00022516"/>
    </source>
</evidence>
<keyword evidence="5" id="KW-0444">Lipid biosynthesis</keyword>
<keyword evidence="6 13" id="KW-0812">Transmembrane</keyword>
<reference evidence="14 15" key="1">
    <citation type="journal article" date="2020" name="G3 (Bethesda)">
        <title>Improved Reference Genome for Cyclotella cryptica CCMP332, a Model for Cell Wall Morphogenesis, Salinity Adaptation, and Lipid Production in Diatoms (Bacillariophyta).</title>
        <authorList>
            <person name="Roberts W.R."/>
            <person name="Downey K.M."/>
            <person name="Ruck E.C."/>
            <person name="Traller J.C."/>
            <person name="Alverson A.J."/>
        </authorList>
    </citation>
    <scope>NUCLEOTIDE SEQUENCE [LARGE SCALE GENOMIC DNA]</scope>
    <source>
        <strain evidence="14 15">CCMP332</strain>
    </source>
</reference>
<dbReference type="GO" id="GO:0006633">
    <property type="term" value="P:fatty acid biosynthetic process"/>
    <property type="evidence" value="ECO:0007669"/>
    <property type="project" value="UniProtKB-KW"/>
</dbReference>
<keyword evidence="15" id="KW-1185">Reference proteome</keyword>
<comment type="pathway">
    <text evidence="2">Lipid metabolism; fatty acid biosynthesis.</text>
</comment>